<dbReference type="Pfam" id="PF00534">
    <property type="entry name" value="Glycos_transf_1"/>
    <property type="match status" value="1"/>
</dbReference>
<evidence type="ECO:0000313" key="4">
    <source>
        <dbReference type="Proteomes" id="UP000275836"/>
    </source>
</evidence>
<dbReference type="AlphaFoldDB" id="A0A3P2RCR5"/>
<dbReference type="SUPFAM" id="SSF53756">
    <property type="entry name" value="UDP-Glycosyltransferase/glycogen phosphorylase"/>
    <property type="match status" value="1"/>
</dbReference>
<dbReference type="Pfam" id="PF13579">
    <property type="entry name" value="Glyco_trans_4_4"/>
    <property type="match status" value="1"/>
</dbReference>
<dbReference type="Gene3D" id="3.40.50.2000">
    <property type="entry name" value="Glycogen Phosphorylase B"/>
    <property type="match status" value="2"/>
</dbReference>
<evidence type="ECO:0000259" key="1">
    <source>
        <dbReference type="Pfam" id="PF00534"/>
    </source>
</evidence>
<dbReference type="OrthoDB" id="9806653at2"/>
<organism evidence="3 4">
    <name type="scientific">Weissella viridescens</name>
    <name type="common">Lactobacillus viridescens</name>
    <dbReference type="NCBI Taxonomy" id="1629"/>
    <lineage>
        <taxon>Bacteria</taxon>
        <taxon>Bacillati</taxon>
        <taxon>Bacillota</taxon>
        <taxon>Bacilli</taxon>
        <taxon>Lactobacillales</taxon>
        <taxon>Lactobacillaceae</taxon>
        <taxon>Weissella</taxon>
    </lineage>
</organism>
<dbReference type="PANTHER" id="PTHR12526">
    <property type="entry name" value="GLYCOSYLTRANSFERASE"/>
    <property type="match status" value="1"/>
</dbReference>
<dbReference type="InterPro" id="IPR028098">
    <property type="entry name" value="Glyco_trans_4-like_N"/>
</dbReference>
<proteinExistence type="predicted"/>
<name>A0A3P2RCR5_WEIVI</name>
<evidence type="ECO:0000313" key="3">
    <source>
        <dbReference type="EMBL" id="RRG17556.1"/>
    </source>
</evidence>
<reference evidence="3 4" key="1">
    <citation type="submission" date="2018-10" db="EMBL/GenBank/DDBJ databases">
        <title>Draft genome sequence of Weissella viridescens UCO-SMC3.</title>
        <authorList>
            <person name="Garcia-Cancino A."/>
            <person name="Espinoza-Monje M."/>
            <person name="Albarracin L."/>
            <person name="Garcia-Castillo V."/>
            <person name="Campos-Martin J."/>
            <person name="Nakano Y."/>
            <person name="Guitierrez-Zamorano C."/>
            <person name="Ikeda-Ohtsubo W."/>
            <person name="Morita H."/>
            <person name="Kitazawa H."/>
            <person name="Villena J."/>
        </authorList>
    </citation>
    <scope>NUCLEOTIDE SEQUENCE [LARGE SCALE GENOMIC DNA]</scope>
    <source>
        <strain evidence="3 4">UCO-SMC3</strain>
    </source>
</reference>
<dbReference type="EMBL" id="RHGY01000008">
    <property type="protein sequence ID" value="RRG17556.1"/>
    <property type="molecule type" value="Genomic_DNA"/>
</dbReference>
<dbReference type="InterPro" id="IPR001296">
    <property type="entry name" value="Glyco_trans_1"/>
</dbReference>
<keyword evidence="3" id="KW-0808">Transferase</keyword>
<dbReference type="GO" id="GO:0016757">
    <property type="term" value="F:glycosyltransferase activity"/>
    <property type="evidence" value="ECO:0007669"/>
    <property type="project" value="InterPro"/>
</dbReference>
<sequence length="412" mass="45854">MLGQSISHCWIRLATLSKSPRTNRELNMKKVLFIAAKANMIQQFNIRNILMTQTLGMEVHVACDFIDYGSMDEAETNKLIHWLDEVGVVRHQVPFGRGIGSVQGNRESAKALAAVLDDGNTSDWAFVHCHSPLGGIIGRYVAHKFKIPTIYTAHGFQFFKGGPKKNWVFYPVEKAFSYWTNDLITINHRDYRLAKKHFKKPTVDYIAGVGIDVEGALAVPTTEKQTIRENARAALGLSADDYVLTTIGELNDNKNQIVVLEAMAKLKQPQMKLLVAGVGPNLTMLQEKATELGIAEQVQFLGYRADITNIHYAADLNVFPSLREGLGLGGLESLVDGNYVIGSQNTGMADYLTSEDLGMLVNVTDVDAITQAIAQVYREKKVPALEKHRTELMKFDDSSVDANMLKIYKKYL</sequence>
<protein>
    <submittedName>
        <fullName evidence="3">Glycosyltransferase</fullName>
    </submittedName>
</protein>
<dbReference type="PANTHER" id="PTHR12526:SF630">
    <property type="entry name" value="GLYCOSYLTRANSFERASE"/>
    <property type="match status" value="1"/>
</dbReference>
<gene>
    <name evidence="3" type="ORF">D3P96_07205</name>
</gene>
<dbReference type="Proteomes" id="UP000275836">
    <property type="component" value="Unassembled WGS sequence"/>
</dbReference>
<feature type="domain" description="Glycosyltransferase subfamily 4-like N-terminal" evidence="2">
    <location>
        <begin position="55"/>
        <end position="176"/>
    </location>
</feature>
<comment type="caution">
    <text evidence="3">The sequence shown here is derived from an EMBL/GenBank/DDBJ whole genome shotgun (WGS) entry which is preliminary data.</text>
</comment>
<feature type="domain" description="Glycosyl transferase family 1" evidence="1">
    <location>
        <begin position="228"/>
        <end position="381"/>
    </location>
</feature>
<accession>A0A3P2RCR5</accession>
<evidence type="ECO:0000259" key="2">
    <source>
        <dbReference type="Pfam" id="PF13579"/>
    </source>
</evidence>